<dbReference type="PIRSF" id="PIRSF001359">
    <property type="entry name" value="F_bP_aldolase_II"/>
    <property type="match status" value="1"/>
</dbReference>
<dbReference type="Pfam" id="PF01116">
    <property type="entry name" value="F_bP_aldolase"/>
    <property type="match status" value="1"/>
</dbReference>
<organism evidence="1 2">
    <name type="scientific">Psychrilyobacter piezotolerans</name>
    <dbReference type="NCBI Taxonomy" id="2293438"/>
    <lineage>
        <taxon>Bacteria</taxon>
        <taxon>Fusobacteriati</taxon>
        <taxon>Fusobacteriota</taxon>
        <taxon>Fusobacteriia</taxon>
        <taxon>Fusobacteriales</taxon>
        <taxon>Fusobacteriaceae</taxon>
        <taxon>Psychrilyobacter</taxon>
    </lineage>
</organism>
<dbReference type="Proteomes" id="UP000263486">
    <property type="component" value="Unassembled WGS sequence"/>
</dbReference>
<comment type="caution">
    <text evidence="1">The sequence shown here is derived from an EMBL/GenBank/DDBJ whole genome shotgun (WGS) entry which is preliminary data.</text>
</comment>
<accession>A0ABX9KGB3</accession>
<dbReference type="SUPFAM" id="SSF51569">
    <property type="entry name" value="Aldolase"/>
    <property type="match status" value="1"/>
</dbReference>
<gene>
    <name evidence="1" type="ORF">DYH56_08880</name>
</gene>
<reference evidence="1 2" key="1">
    <citation type="submission" date="2018-08" db="EMBL/GenBank/DDBJ databases">
        <title>Draft genome sequence of Psychrilyobacter sp. strain SD5 isolated from Black Sea water.</title>
        <authorList>
            <person name="Yadav S."/>
            <person name="Villanueva L."/>
            <person name="Damste J.S.S."/>
        </authorList>
    </citation>
    <scope>NUCLEOTIDE SEQUENCE [LARGE SCALE GENOMIC DNA]</scope>
    <source>
        <strain evidence="1 2">SD5</strain>
    </source>
</reference>
<keyword evidence="2" id="KW-1185">Reference proteome</keyword>
<evidence type="ECO:0000313" key="2">
    <source>
        <dbReference type="Proteomes" id="UP000263486"/>
    </source>
</evidence>
<proteinExistence type="predicted"/>
<dbReference type="EMBL" id="QUAJ01000014">
    <property type="protein sequence ID" value="REI40934.1"/>
    <property type="molecule type" value="Genomic_DNA"/>
</dbReference>
<dbReference type="Gene3D" id="3.20.20.70">
    <property type="entry name" value="Aldolase class I"/>
    <property type="match status" value="1"/>
</dbReference>
<dbReference type="PROSITE" id="PS00602">
    <property type="entry name" value="ALDOLASE_CLASS_II_1"/>
    <property type="match status" value="1"/>
</dbReference>
<dbReference type="InterPro" id="IPR050246">
    <property type="entry name" value="Class_II_FBP_aldolase"/>
</dbReference>
<protein>
    <submittedName>
        <fullName evidence="1">Class II fructose-bisphosphate aldolase</fullName>
    </submittedName>
</protein>
<dbReference type="RefSeq" id="WP_114642492.1">
    <property type="nucleotide sequence ID" value="NZ_JAACIO010000010.1"/>
</dbReference>
<dbReference type="InterPro" id="IPR000771">
    <property type="entry name" value="FBA_II"/>
</dbReference>
<name>A0ABX9KGB3_9FUSO</name>
<evidence type="ECO:0000313" key="1">
    <source>
        <dbReference type="EMBL" id="REI40934.1"/>
    </source>
</evidence>
<dbReference type="PANTHER" id="PTHR30304:SF0">
    <property type="entry name" value="D-TAGATOSE-1,6-BISPHOSPHATE ALDOLASE SUBUNIT GATY-RELATED"/>
    <property type="match status" value="1"/>
</dbReference>
<dbReference type="InterPro" id="IPR013785">
    <property type="entry name" value="Aldolase_TIM"/>
</dbReference>
<sequence length="278" mass="31010">MLVTLKKIIDELGENQAVPAFNVYGYEDTKVVLDVASSLGAPAVLMTNRDAVMHMGSRNLCNLLKSIGEDYDIPICIHLDHAKSMEEIEEAVKSGYTSVMYDGSNLPLNENIENTSRIVQFAKKYNVSVEGEIGSVGYSDPNIKIQGKYTDVEEAKIFYDETKVDILAVAVGTLHRMTGQEAVINYELLNDIEKKLDVPLVIHGSTGVKNKDLIQLAKTTVKKVNIGTAVRMTFGKSLKSQFNTEEFDRIKLFEKPMKDIEGVILEKYKLLGFKKTSY</sequence>
<dbReference type="PANTHER" id="PTHR30304">
    <property type="entry name" value="D-TAGATOSE-1,6-BISPHOSPHATE ALDOLASE"/>
    <property type="match status" value="1"/>
</dbReference>
<dbReference type="CDD" id="cd00947">
    <property type="entry name" value="TBP_aldolase_IIB"/>
    <property type="match status" value="1"/>
</dbReference>